<evidence type="ECO:0000313" key="2">
    <source>
        <dbReference type="Proteomes" id="UP000798488"/>
    </source>
</evidence>
<accession>A0A9D2WP94</accession>
<keyword evidence="2" id="KW-1185">Reference proteome</keyword>
<dbReference type="Proteomes" id="UP000798488">
    <property type="component" value="Unassembled WGS sequence"/>
</dbReference>
<protein>
    <submittedName>
        <fullName evidence="1">Uncharacterized protein</fullName>
    </submittedName>
</protein>
<comment type="caution">
    <text evidence="1">The sequence shown here is derived from an EMBL/GenBank/DDBJ whole genome shotgun (WGS) entry which is preliminary data.</text>
</comment>
<reference evidence="1" key="1">
    <citation type="submission" date="2016-02" db="EMBL/GenBank/DDBJ databases">
        <title>Draft Genome Sequence of Sporotomaculum syntrophicum Strain FB, a Syntrophic Benzoate Degrader.</title>
        <authorList>
            <person name="Nobu M.K."/>
            <person name="Narihiro T."/>
            <person name="Qiu Y.-L."/>
            <person name="Ohashi A."/>
            <person name="Liu W.-T."/>
            <person name="Yuji S."/>
        </authorList>
    </citation>
    <scope>NUCLEOTIDE SEQUENCE</scope>
    <source>
        <strain evidence="1">FB</strain>
    </source>
</reference>
<name>A0A9D2WP94_9FIRM</name>
<sequence>MRKDNIKDPYRRFYADLGFERADLFALIKKKYKCNTVLYPGCSIHITPSFYFQHVVYVDISEEARKFFQDTQNIINRINSNKNYKQSVYIKFIHNDYSNQLTLRENNYDLLIAIYAGGITKSCKKYIKPGGIILTNNHHNDAQDALQDSDVRLEALIRRKGRKYQVEESTGEKLLKTLQNHSIPLKNMRISNNGMEYVDNEYYFVLRKSRVLVDKLADANNEAQGDGSFVSNKKR</sequence>
<dbReference type="Gene3D" id="3.40.50.150">
    <property type="entry name" value="Vaccinia Virus protein VP39"/>
    <property type="match status" value="1"/>
</dbReference>
<evidence type="ECO:0000313" key="1">
    <source>
        <dbReference type="EMBL" id="KAF1085112.1"/>
    </source>
</evidence>
<proteinExistence type="predicted"/>
<dbReference type="RefSeq" id="WP_161821625.1">
    <property type="nucleotide sequence ID" value="NZ_LSRS01000003.1"/>
</dbReference>
<dbReference type="CDD" id="cd02440">
    <property type="entry name" value="AdoMet_MTases"/>
    <property type="match status" value="1"/>
</dbReference>
<dbReference type="InterPro" id="IPR029063">
    <property type="entry name" value="SAM-dependent_MTases_sf"/>
</dbReference>
<dbReference type="AlphaFoldDB" id="A0A9D2WP94"/>
<dbReference type="SUPFAM" id="SSF53335">
    <property type="entry name" value="S-adenosyl-L-methionine-dependent methyltransferases"/>
    <property type="match status" value="1"/>
</dbReference>
<dbReference type="EMBL" id="LSRS01000003">
    <property type="protein sequence ID" value="KAF1085112.1"/>
    <property type="molecule type" value="Genomic_DNA"/>
</dbReference>
<organism evidence="1 2">
    <name type="scientific">Sporotomaculum syntrophicum</name>
    <dbReference type="NCBI Taxonomy" id="182264"/>
    <lineage>
        <taxon>Bacteria</taxon>
        <taxon>Bacillati</taxon>
        <taxon>Bacillota</taxon>
        <taxon>Clostridia</taxon>
        <taxon>Eubacteriales</taxon>
        <taxon>Desulfallaceae</taxon>
        <taxon>Sporotomaculum</taxon>
    </lineage>
</organism>
<dbReference type="OrthoDB" id="2086922at2"/>
<gene>
    <name evidence="1" type="ORF">SPSYN_01248</name>
</gene>